<keyword evidence="10" id="KW-0276">Fatty acid metabolism</keyword>
<keyword evidence="14" id="KW-0472">Membrane</keyword>
<dbReference type="PANTHER" id="PTHR12418:SF19">
    <property type="entry name" value="ACYL-COENZYME A THIOESTERASE THEM4"/>
    <property type="match status" value="1"/>
</dbReference>
<comment type="catalytic activity">
    <reaction evidence="22">
        <text>octanoyl-CoA + H2O = octanoate + CoA + H(+)</text>
        <dbReference type="Rhea" id="RHEA:30143"/>
        <dbReference type="ChEBI" id="CHEBI:15377"/>
        <dbReference type="ChEBI" id="CHEBI:15378"/>
        <dbReference type="ChEBI" id="CHEBI:25646"/>
        <dbReference type="ChEBI" id="CHEBI:57287"/>
        <dbReference type="ChEBI" id="CHEBI:57386"/>
    </reaction>
    <physiologicalReaction direction="left-to-right" evidence="22">
        <dbReference type="Rhea" id="RHEA:30144"/>
    </physiologicalReaction>
</comment>
<dbReference type="Pfam" id="PF03061">
    <property type="entry name" value="4HBT"/>
    <property type="match status" value="1"/>
</dbReference>
<evidence type="ECO:0000256" key="25">
    <source>
        <dbReference type="ARBA" id="ARBA00048074"/>
    </source>
</evidence>
<evidence type="ECO:0000256" key="1">
    <source>
        <dbReference type="ARBA" id="ARBA00004496"/>
    </source>
</evidence>
<comment type="catalytic activity">
    <reaction evidence="23">
        <text>hexadecanoyl-CoA + H2O = hexadecanoate + CoA + H(+)</text>
        <dbReference type="Rhea" id="RHEA:16645"/>
        <dbReference type="ChEBI" id="CHEBI:7896"/>
        <dbReference type="ChEBI" id="CHEBI:15377"/>
        <dbReference type="ChEBI" id="CHEBI:15378"/>
        <dbReference type="ChEBI" id="CHEBI:57287"/>
        <dbReference type="ChEBI" id="CHEBI:57379"/>
        <dbReference type="EC" id="3.1.2.2"/>
    </reaction>
    <physiologicalReaction direction="left-to-right" evidence="23">
        <dbReference type="Rhea" id="RHEA:16646"/>
    </physiologicalReaction>
</comment>
<dbReference type="SUPFAM" id="SSF54637">
    <property type="entry name" value="Thioesterase/thiol ester dehydrase-isomerase"/>
    <property type="match status" value="1"/>
</dbReference>
<dbReference type="InterPro" id="IPR052365">
    <property type="entry name" value="THEM4/THEM5_acyl-CoA_thioest"/>
</dbReference>
<dbReference type="RefSeq" id="XP_015285288.1">
    <property type="nucleotide sequence ID" value="XM_015429802.1"/>
</dbReference>
<evidence type="ECO:0000256" key="3">
    <source>
        <dbReference type="ARBA" id="ARBA00004632"/>
    </source>
</evidence>
<keyword evidence="13" id="KW-0496">Mitochondrion</keyword>
<evidence type="ECO:0000256" key="5">
    <source>
        <dbReference type="ARBA" id="ARBA00022475"/>
    </source>
</evidence>
<proteinExistence type="inferred from homology"/>
<evidence type="ECO:0000256" key="2">
    <source>
        <dbReference type="ARBA" id="ARBA00004569"/>
    </source>
</evidence>
<evidence type="ECO:0000256" key="24">
    <source>
        <dbReference type="ARBA" id="ARBA00047969"/>
    </source>
</evidence>
<evidence type="ECO:0000256" key="16">
    <source>
        <dbReference type="ARBA" id="ARBA00035852"/>
    </source>
</evidence>
<evidence type="ECO:0000256" key="14">
    <source>
        <dbReference type="ARBA" id="ARBA00023136"/>
    </source>
</evidence>
<gene>
    <name evidence="29" type="primary">LOC107126260</name>
</gene>
<accession>A0ABM1LH50</accession>
<evidence type="ECO:0000313" key="28">
    <source>
        <dbReference type="Proteomes" id="UP000694871"/>
    </source>
</evidence>
<dbReference type="Gene3D" id="3.10.129.10">
    <property type="entry name" value="Hotdog Thioesterase"/>
    <property type="match status" value="1"/>
</dbReference>
<evidence type="ECO:0000313" key="29">
    <source>
        <dbReference type="RefSeq" id="XP_015285288.1"/>
    </source>
</evidence>
<evidence type="ECO:0000256" key="15">
    <source>
        <dbReference type="ARBA" id="ARBA00023273"/>
    </source>
</evidence>
<sequence>MFCNLSEKRVVCLFQPGPYLEGPPGFVHGGSVATVLDNNLIGCAFMTVGGALMANLNITFKNPIPLGSVVLVESKVERVEGKKMFTSGLVRSPDGETIYAKATALVILMESKKFSHL</sequence>
<keyword evidence="6" id="KW-0963">Cytoplasm</keyword>
<evidence type="ECO:0000256" key="21">
    <source>
        <dbReference type="ARBA" id="ARBA00043210"/>
    </source>
</evidence>
<evidence type="ECO:0000256" key="20">
    <source>
        <dbReference type="ARBA" id="ARBA00040123"/>
    </source>
</evidence>
<evidence type="ECO:0000256" key="26">
    <source>
        <dbReference type="ARBA" id="ARBA00048180"/>
    </source>
</evidence>
<evidence type="ECO:0000256" key="22">
    <source>
        <dbReference type="ARBA" id="ARBA00047588"/>
    </source>
</evidence>
<organism evidence="28 29">
    <name type="scientific">Gekko japonicus</name>
    <name type="common">Schlegel's Japanese gecko</name>
    <dbReference type="NCBI Taxonomy" id="146911"/>
    <lineage>
        <taxon>Eukaryota</taxon>
        <taxon>Metazoa</taxon>
        <taxon>Chordata</taxon>
        <taxon>Craniata</taxon>
        <taxon>Vertebrata</taxon>
        <taxon>Euteleostomi</taxon>
        <taxon>Lepidosauria</taxon>
        <taxon>Squamata</taxon>
        <taxon>Bifurcata</taxon>
        <taxon>Gekkota</taxon>
        <taxon>Gekkonidae</taxon>
        <taxon>Gekkoninae</taxon>
        <taxon>Gekko</taxon>
    </lineage>
</organism>
<evidence type="ECO:0000256" key="18">
    <source>
        <dbReference type="ARBA" id="ARBA00038456"/>
    </source>
</evidence>
<keyword evidence="7" id="KW-0053">Apoptosis</keyword>
<dbReference type="CDD" id="cd03443">
    <property type="entry name" value="PaaI_thioesterase"/>
    <property type="match status" value="1"/>
</dbReference>
<evidence type="ECO:0000259" key="27">
    <source>
        <dbReference type="Pfam" id="PF03061"/>
    </source>
</evidence>
<name>A0ABM1LH50_GEKJA</name>
<evidence type="ECO:0000256" key="4">
    <source>
        <dbReference type="ARBA" id="ARBA00004637"/>
    </source>
</evidence>
<evidence type="ECO:0000256" key="23">
    <source>
        <dbReference type="ARBA" id="ARBA00047734"/>
    </source>
</evidence>
<reference evidence="29" key="1">
    <citation type="submission" date="2025-08" db="UniProtKB">
        <authorList>
            <consortium name="RefSeq"/>
        </authorList>
    </citation>
    <scope>IDENTIFICATION</scope>
</reference>
<evidence type="ECO:0000256" key="19">
    <source>
        <dbReference type="ARBA" id="ARBA00038848"/>
    </source>
</evidence>
<evidence type="ECO:0000256" key="13">
    <source>
        <dbReference type="ARBA" id="ARBA00023128"/>
    </source>
</evidence>
<comment type="catalytic activity">
    <reaction evidence="17">
        <text>(9Z)-octadecenoyl-CoA + H2O = (9Z)-octadecenoate + CoA + H(+)</text>
        <dbReference type="Rhea" id="RHEA:40139"/>
        <dbReference type="ChEBI" id="CHEBI:15377"/>
        <dbReference type="ChEBI" id="CHEBI:15378"/>
        <dbReference type="ChEBI" id="CHEBI:30823"/>
        <dbReference type="ChEBI" id="CHEBI:57287"/>
        <dbReference type="ChEBI" id="CHEBI:57387"/>
    </reaction>
    <physiologicalReaction direction="left-to-right" evidence="17">
        <dbReference type="Rhea" id="RHEA:40140"/>
    </physiologicalReaction>
</comment>
<comment type="subcellular location">
    <subcellularLocation>
        <location evidence="3">Cell projection</location>
        <location evidence="3">Ruffle membrane</location>
    </subcellularLocation>
    <subcellularLocation>
        <location evidence="1">Cytoplasm</location>
    </subcellularLocation>
    <subcellularLocation>
        <location evidence="4">Mitochondrion inner membrane</location>
        <topology evidence="4">Peripheral membrane protein</topology>
    </subcellularLocation>
    <subcellularLocation>
        <location evidence="2">Mitochondrion intermembrane space</location>
    </subcellularLocation>
</comment>
<comment type="catalytic activity">
    <reaction evidence="24">
        <text>decanoyl-CoA + H2O = decanoate + CoA + H(+)</text>
        <dbReference type="Rhea" id="RHEA:40059"/>
        <dbReference type="ChEBI" id="CHEBI:15377"/>
        <dbReference type="ChEBI" id="CHEBI:15378"/>
        <dbReference type="ChEBI" id="CHEBI:27689"/>
        <dbReference type="ChEBI" id="CHEBI:57287"/>
        <dbReference type="ChEBI" id="CHEBI:61430"/>
    </reaction>
    <physiologicalReaction direction="left-to-right" evidence="24">
        <dbReference type="Rhea" id="RHEA:40060"/>
    </physiologicalReaction>
</comment>
<evidence type="ECO:0000256" key="7">
    <source>
        <dbReference type="ARBA" id="ARBA00022703"/>
    </source>
</evidence>
<comment type="catalytic activity">
    <reaction evidence="26">
        <text>tetradecanoyl-CoA + H2O = tetradecanoate + CoA + H(+)</text>
        <dbReference type="Rhea" id="RHEA:40119"/>
        <dbReference type="ChEBI" id="CHEBI:15377"/>
        <dbReference type="ChEBI" id="CHEBI:15378"/>
        <dbReference type="ChEBI" id="CHEBI:30807"/>
        <dbReference type="ChEBI" id="CHEBI:57287"/>
        <dbReference type="ChEBI" id="CHEBI:57385"/>
    </reaction>
    <physiologicalReaction direction="left-to-right" evidence="26">
        <dbReference type="Rhea" id="RHEA:40120"/>
    </physiologicalReaction>
</comment>
<keyword evidence="12" id="KW-0443">Lipid metabolism</keyword>
<keyword evidence="8" id="KW-0999">Mitochondrion inner membrane</keyword>
<keyword evidence="11" id="KW-0809">Transit peptide</keyword>
<dbReference type="PANTHER" id="PTHR12418">
    <property type="entry name" value="ACYL-COENZYME A THIOESTERASE THEM4"/>
    <property type="match status" value="1"/>
</dbReference>
<evidence type="ECO:0000256" key="10">
    <source>
        <dbReference type="ARBA" id="ARBA00022832"/>
    </source>
</evidence>
<keyword evidence="15" id="KW-0966">Cell projection</keyword>
<evidence type="ECO:0000256" key="12">
    <source>
        <dbReference type="ARBA" id="ARBA00023098"/>
    </source>
</evidence>
<dbReference type="GeneID" id="107126260"/>
<protein>
    <recommendedName>
        <fullName evidence="20">Acyl-coenzyme A thioesterase THEM4</fullName>
        <ecNumber evidence="19">3.1.2.2</ecNumber>
    </recommendedName>
    <alternativeName>
        <fullName evidence="21">Thioesterase superfamily member 4</fullName>
    </alternativeName>
</protein>
<dbReference type="InterPro" id="IPR006683">
    <property type="entry name" value="Thioestr_dom"/>
</dbReference>
<keyword evidence="28" id="KW-1185">Reference proteome</keyword>
<dbReference type="Proteomes" id="UP000694871">
    <property type="component" value="Unplaced"/>
</dbReference>
<dbReference type="EC" id="3.1.2.2" evidence="19"/>
<feature type="domain" description="Thioesterase" evidence="27">
    <location>
        <begin position="25"/>
        <end position="97"/>
    </location>
</feature>
<evidence type="ECO:0000256" key="6">
    <source>
        <dbReference type="ARBA" id="ARBA00022490"/>
    </source>
</evidence>
<evidence type="ECO:0000256" key="17">
    <source>
        <dbReference type="ARBA" id="ARBA00037002"/>
    </source>
</evidence>
<comment type="catalytic activity">
    <reaction evidence="16">
        <text>(5Z,8Z,11Z,14Z)-eicosatetraenoyl-CoA + H2O = (5Z,8Z,11Z,14Z)-eicosatetraenoate + CoA + H(+)</text>
        <dbReference type="Rhea" id="RHEA:40151"/>
        <dbReference type="ChEBI" id="CHEBI:15377"/>
        <dbReference type="ChEBI" id="CHEBI:15378"/>
        <dbReference type="ChEBI" id="CHEBI:32395"/>
        <dbReference type="ChEBI" id="CHEBI:57287"/>
        <dbReference type="ChEBI" id="CHEBI:57368"/>
    </reaction>
    <physiologicalReaction direction="left-to-right" evidence="16">
        <dbReference type="Rhea" id="RHEA:40152"/>
    </physiologicalReaction>
</comment>
<evidence type="ECO:0000256" key="8">
    <source>
        <dbReference type="ARBA" id="ARBA00022792"/>
    </source>
</evidence>
<keyword evidence="9" id="KW-0378">Hydrolase</keyword>
<dbReference type="InterPro" id="IPR029069">
    <property type="entry name" value="HotDog_dom_sf"/>
</dbReference>
<keyword evidence="5" id="KW-1003">Cell membrane</keyword>
<evidence type="ECO:0000256" key="11">
    <source>
        <dbReference type="ARBA" id="ARBA00022946"/>
    </source>
</evidence>
<comment type="similarity">
    <text evidence="18">Belongs to the THEM4/THEM5 thioesterase family.</text>
</comment>
<evidence type="ECO:0000256" key="9">
    <source>
        <dbReference type="ARBA" id="ARBA00022801"/>
    </source>
</evidence>
<comment type="catalytic activity">
    <reaction evidence="25">
        <text>dodecanoyl-CoA + H2O = dodecanoate + CoA + H(+)</text>
        <dbReference type="Rhea" id="RHEA:30135"/>
        <dbReference type="ChEBI" id="CHEBI:15377"/>
        <dbReference type="ChEBI" id="CHEBI:15378"/>
        <dbReference type="ChEBI" id="CHEBI:18262"/>
        <dbReference type="ChEBI" id="CHEBI:57287"/>
        <dbReference type="ChEBI" id="CHEBI:57375"/>
    </reaction>
    <physiologicalReaction direction="left-to-right" evidence="25">
        <dbReference type="Rhea" id="RHEA:30136"/>
    </physiologicalReaction>
</comment>